<dbReference type="Proteomes" id="UP000050471">
    <property type="component" value="Unassembled WGS sequence"/>
</dbReference>
<feature type="chain" id="PRO_5006026873" description="Peptidase inhibitor I78 family protein" evidence="1">
    <location>
        <begin position="29"/>
        <end position="104"/>
    </location>
</feature>
<evidence type="ECO:0000256" key="1">
    <source>
        <dbReference type="SAM" id="SignalP"/>
    </source>
</evidence>
<dbReference type="PANTHER" id="PTHR39600:SF1">
    <property type="entry name" value="PEPTIDASE INHIBITOR I78 FAMILY PROTEIN"/>
    <property type="match status" value="1"/>
</dbReference>
<keyword evidence="1" id="KW-0732">Signal</keyword>
<reference evidence="2 3" key="1">
    <citation type="submission" date="2015-09" db="EMBL/GenBank/DDBJ databases">
        <title>Draft genome sequence of Aliiroseovarius crassostreae CV919-312TSm, the causative agent of Roseovarius Oyster Disease (formerly Juvenile Oyster Disease).</title>
        <authorList>
            <person name="Kessner L."/>
            <person name="Spinard E."/>
            <person name="Nelson D."/>
        </authorList>
    </citation>
    <scope>NUCLEOTIDE SEQUENCE [LARGE SCALE GENOMIC DNA]</scope>
    <source>
        <strain evidence="2 3">CV919-312</strain>
    </source>
</reference>
<comment type="caution">
    <text evidence="2">The sequence shown here is derived from an EMBL/GenBank/DDBJ whole genome shotgun (WGS) entry which is preliminary data.</text>
</comment>
<protein>
    <recommendedName>
        <fullName evidence="4">Peptidase inhibitor I78 family protein</fullName>
    </recommendedName>
</protein>
<dbReference type="EMBL" id="LKBA01000001">
    <property type="protein sequence ID" value="KPN64955.1"/>
    <property type="molecule type" value="Genomic_DNA"/>
</dbReference>
<organism evidence="2 3">
    <name type="scientific">Aliiroseovarius crassostreae</name>
    <dbReference type="NCBI Taxonomy" id="154981"/>
    <lineage>
        <taxon>Bacteria</taxon>
        <taxon>Pseudomonadati</taxon>
        <taxon>Pseudomonadota</taxon>
        <taxon>Alphaproteobacteria</taxon>
        <taxon>Rhodobacterales</taxon>
        <taxon>Paracoccaceae</taxon>
        <taxon>Aliiroseovarius</taxon>
    </lineage>
</organism>
<evidence type="ECO:0008006" key="4">
    <source>
        <dbReference type="Google" id="ProtNLM"/>
    </source>
</evidence>
<dbReference type="OrthoDB" id="8724542at2"/>
<gene>
    <name evidence="2" type="ORF">AKJ29_07000</name>
</gene>
<feature type="signal peptide" evidence="1">
    <location>
        <begin position="1"/>
        <end position="28"/>
    </location>
</feature>
<dbReference type="PROSITE" id="PS51257">
    <property type="entry name" value="PROKAR_LIPOPROTEIN"/>
    <property type="match status" value="1"/>
</dbReference>
<keyword evidence="3" id="KW-1185">Reference proteome</keyword>
<dbReference type="InterPro" id="IPR021719">
    <property type="entry name" value="Prot_inh_I78"/>
</dbReference>
<dbReference type="Pfam" id="PF11720">
    <property type="entry name" value="Inhibitor_I78"/>
    <property type="match status" value="1"/>
</dbReference>
<dbReference type="AlphaFoldDB" id="A0A0N8IC54"/>
<dbReference type="STRING" id="154981.AKJ29_07000"/>
<name>A0A0N8IC54_9RHOB</name>
<evidence type="ECO:0000313" key="3">
    <source>
        <dbReference type="Proteomes" id="UP000050471"/>
    </source>
</evidence>
<sequence length="104" mass="11058">MKQRIGSKSSSVLVVVSALGLAACQATGPVEQEGEAGFASNSADCGAIDLQYLIGQPLSVFEAMGHKGTTRIIRPGDAVTMDYRPERLNVKVNDRGRITSFQCN</sequence>
<dbReference type="RefSeq" id="WP_055187434.1">
    <property type="nucleotide sequence ID" value="NZ_FPBS01000008.1"/>
</dbReference>
<dbReference type="Gene3D" id="3.30.10.10">
    <property type="entry name" value="Trypsin Inhibitor V, subunit A"/>
    <property type="match status" value="1"/>
</dbReference>
<evidence type="ECO:0000313" key="2">
    <source>
        <dbReference type="EMBL" id="KPN64955.1"/>
    </source>
</evidence>
<accession>A0A0N8IC54</accession>
<proteinExistence type="predicted"/>
<dbReference type="PANTHER" id="PTHR39600">
    <property type="entry name" value="PEPTIDASE INHIBITOR I78 FAMILY PROTEIN"/>
    <property type="match status" value="1"/>
</dbReference>